<keyword evidence="1" id="KW-0732">Signal</keyword>
<feature type="signal peptide" evidence="1">
    <location>
        <begin position="1"/>
        <end position="22"/>
    </location>
</feature>
<evidence type="ECO:0000313" key="2">
    <source>
        <dbReference type="EMBL" id="KAF3965336.1"/>
    </source>
</evidence>
<feature type="chain" id="PRO_5035239373" description="Secreted protein" evidence="1">
    <location>
        <begin position="23"/>
        <end position="81"/>
    </location>
</feature>
<comment type="caution">
    <text evidence="2">The sequence shown here is derived from an EMBL/GenBank/DDBJ whole genome shotgun (WGS) entry which is preliminary data.</text>
</comment>
<accession>A0A8J4W0Q1</accession>
<sequence>MMEAARTLLCIIGKSLLRAVLGHANWKEPSILNERVMILWPHWTRLRFVLICSDYRITLATPRFFNTVKRPEQRRRSDLTS</sequence>
<evidence type="ECO:0008006" key="4">
    <source>
        <dbReference type="Google" id="ProtNLM"/>
    </source>
</evidence>
<dbReference type="AlphaFoldDB" id="A0A8J4W0Q1"/>
<evidence type="ECO:0000256" key="1">
    <source>
        <dbReference type="SAM" id="SignalP"/>
    </source>
</evidence>
<name>A0A8J4W0Q1_9ROSI</name>
<reference evidence="2" key="1">
    <citation type="submission" date="2020-03" db="EMBL/GenBank/DDBJ databases">
        <title>Castanea mollissima Vanexum genome sequencing.</title>
        <authorList>
            <person name="Staton M."/>
        </authorList>
    </citation>
    <scope>NUCLEOTIDE SEQUENCE</scope>
    <source>
        <tissue evidence="2">Leaf</tissue>
    </source>
</reference>
<gene>
    <name evidence="2" type="ORF">CMV_010466</name>
</gene>
<keyword evidence="3" id="KW-1185">Reference proteome</keyword>
<dbReference type="Proteomes" id="UP000737018">
    <property type="component" value="Unassembled WGS sequence"/>
</dbReference>
<protein>
    <recommendedName>
        <fullName evidence="4">Secreted protein</fullName>
    </recommendedName>
</protein>
<proteinExistence type="predicted"/>
<evidence type="ECO:0000313" key="3">
    <source>
        <dbReference type="Proteomes" id="UP000737018"/>
    </source>
</evidence>
<dbReference type="EMBL" id="JRKL02001211">
    <property type="protein sequence ID" value="KAF3965336.1"/>
    <property type="molecule type" value="Genomic_DNA"/>
</dbReference>
<organism evidence="2 3">
    <name type="scientific">Castanea mollissima</name>
    <name type="common">Chinese chestnut</name>
    <dbReference type="NCBI Taxonomy" id="60419"/>
    <lineage>
        <taxon>Eukaryota</taxon>
        <taxon>Viridiplantae</taxon>
        <taxon>Streptophyta</taxon>
        <taxon>Embryophyta</taxon>
        <taxon>Tracheophyta</taxon>
        <taxon>Spermatophyta</taxon>
        <taxon>Magnoliopsida</taxon>
        <taxon>eudicotyledons</taxon>
        <taxon>Gunneridae</taxon>
        <taxon>Pentapetalae</taxon>
        <taxon>rosids</taxon>
        <taxon>fabids</taxon>
        <taxon>Fagales</taxon>
        <taxon>Fagaceae</taxon>
        <taxon>Castanea</taxon>
    </lineage>
</organism>